<evidence type="ECO:0000313" key="2">
    <source>
        <dbReference type="Proteomes" id="UP000324222"/>
    </source>
</evidence>
<sequence length="65" mass="7481">MKAVVVVVVVLAMPSEILRYFLFFFLPFFNGGCKCRKFSARRYIQVFCDEDLVGEGKTAAFRGYE</sequence>
<comment type="caution">
    <text evidence="1">The sequence shown here is derived from an EMBL/GenBank/DDBJ whole genome shotgun (WGS) entry which is preliminary data.</text>
</comment>
<dbReference type="AlphaFoldDB" id="A0A5B7JRK1"/>
<proteinExistence type="predicted"/>
<dbReference type="EMBL" id="VSRR010108977">
    <property type="protein sequence ID" value="MPC97205.1"/>
    <property type="molecule type" value="Genomic_DNA"/>
</dbReference>
<keyword evidence="2" id="KW-1185">Reference proteome</keyword>
<name>A0A5B7JRK1_PORTR</name>
<evidence type="ECO:0000313" key="1">
    <source>
        <dbReference type="EMBL" id="MPC97205.1"/>
    </source>
</evidence>
<reference evidence="1 2" key="1">
    <citation type="submission" date="2019-05" db="EMBL/GenBank/DDBJ databases">
        <title>Another draft genome of Portunus trituberculatus and its Hox gene families provides insights of decapod evolution.</title>
        <authorList>
            <person name="Jeong J.-H."/>
            <person name="Song I."/>
            <person name="Kim S."/>
            <person name="Choi T."/>
            <person name="Kim D."/>
            <person name="Ryu S."/>
            <person name="Kim W."/>
        </authorList>
    </citation>
    <scope>NUCLEOTIDE SEQUENCE [LARGE SCALE GENOMIC DNA]</scope>
    <source>
        <tissue evidence="1">Muscle</tissue>
    </source>
</reference>
<protein>
    <submittedName>
        <fullName evidence="1">Uncharacterized protein</fullName>
    </submittedName>
</protein>
<organism evidence="1 2">
    <name type="scientific">Portunus trituberculatus</name>
    <name type="common">Swimming crab</name>
    <name type="synonym">Neptunus trituberculatus</name>
    <dbReference type="NCBI Taxonomy" id="210409"/>
    <lineage>
        <taxon>Eukaryota</taxon>
        <taxon>Metazoa</taxon>
        <taxon>Ecdysozoa</taxon>
        <taxon>Arthropoda</taxon>
        <taxon>Crustacea</taxon>
        <taxon>Multicrustacea</taxon>
        <taxon>Malacostraca</taxon>
        <taxon>Eumalacostraca</taxon>
        <taxon>Eucarida</taxon>
        <taxon>Decapoda</taxon>
        <taxon>Pleocyemata</taxon>
        <taxon>Brachyura</taxon>
        <taxon>Eubrachyura</taxon>
        <taxon>Portunoidea</taxon>
        <taxon>Portunidae</taxon>
        <taxon>Portuninae</taxon>
        <taxon>Portunus</taxon>
    </lineage>
</organism>
<accession>A0A5B7JRK1</accession>
<dbReference type="Proteomes" id="UP000324222">
    <property type="component" value="Unassembled WGS sequence"/>
</dbReference>
<gene>
    <name evidence="1" type="ORF">E2C01_092506</name>
</gene>